<dbReference type="Gene3D" id="1.20.58.220">
    <property type="entry name" value="Phosphate transport system protein phou homolog 2, domain 2"/>
    <property type="match status" value="1"/>
</dbReference>
<dbReference type="InterPro" id="IPR018445">
    <property type="entry name" value="Put_Phosphate_transp_reg"/>
</dbReference>
<name>A0A1Y4R5Y9_9ENTE</name>
<dbReference type="PANTHER" id="PTHR37298:SF1">
    <property type="entry name" value="UPF0111 PROTEIN YKAA"/>
    <property type="match status" value="1"/>
</dbReference>
<reference evidence="3 5" key="2">
    <citation type="submission" date="2017-05" db="EMBL/GenBank/DDBJ databases">
        <title>The Genome Sequence of Enterococcus faecium 2D5_DIV0622.</title>
        <authorList>
            <consortium name="The Broad Institute Genomics Platform"/>
            <consortium name="The Broad Institute Genomic Center for Infectious Diseases"/>
            <person name="Earl A."/>
            <person name="Manson A."/>
            <person name="Schwartman J."/>
            <person name="Gilmore M."/>
            <person name="Abouelleil A."/>
            <person name="Cao P."/>
            <person name="Chapman S."/>
            <person name="Cusick C."/>
            <person name="Shea T."/>
            <person name="Young S."/>
            <person name="Neafsey D."/>
            <person name="Nusbaum C."/>
            <person name="Birren B."/>
        </authorList>
    </citation>
    <scope>NUCLEOTIDE SEQUENCE [LARGE SCALE GENOMIC DNA]</scope>
    <source>
        <strain evidence="3 5">2D5_DIV0622</strain>
    </source>
</reference>
<proteinExistence type="inferred from homology"/>
<dbReference type="GeneID" id="60871776"/>
<dbReference type="PANTHER" id="PTHR37298">
    <property type="entry name" value="UPF0111 PROTEIN YKAA"/>
    <property type="match status" value="1"/>
</dbReference>
<evidence type="ECO:0000313" key="2">
    <source>
        <dbReference type="EMBL" id="OUQ11963.1"/>
    </source>
</evidence>
<comment type="similarity">
    <text evidence="1">Belongs to the UPF0111 family.</text>
</comment>
<reference evidence="4" key="1">
    <citation type="submission" date="2017-04" db="EMBL/GenBank/DDBJ databases">
        <title>Function of individual gut microbiota members based on whole genome sequencing of pure cultures obtained from chicken caecum.</title>
        <authorList>
            <person name="Medvecky M."/>
            <person name="Cejkova D."/>
            <person name="Polansky O."/>
            <person name="Karasova D."/>
            <person name="Kubasova T."/>
            <person name="Cizek A."/>
            <person name="Rychlik I."/>
        </authorList>
    </citation>
    <scope>NUCLEOTIDE SEQUENCE [LARGE SCALE GENOMIC DNA]</scope>
    <source>
        <strain evidence="4">An144</strain>
    </source>
</reference>
<accession>A0A1Y4R5Y9</accession>
<evidence type="ECO:0000313" key="4">
    <source>
        <dbReference type="Proteomes" id="UP000196074"/>
    </source>
</evidence>
<dbReference type="EMBL" id="NFLC01000001">
    <property type="protein sequence ID" value="OUQ11963.1"/>
    <property type="molecule type" value="Genomic_DNA"/>
</dbReference>
<dbReference type="InterPro" id="IPR038078">
    <property type="entry name" value="PhoU-like_sf"/>
</dbReference>
<protein>
    <submittedName>
        <fullName evidence="2">Phosphate transport regulator</fullName>
    </submittedName>
</protein>
<evidence type="ECO:0000256" key="1">
    <source>
        <dbReference type="ARBA" id="ARBA00008591"/>
    </source>
</evidence>
<evidence type="ECO:0000313" key="5">
    <source>
        <dbReference type="Proteomes" id="UP000196503"/>
    </source>
</evidence>
<dbReference type="Proteomes" id="UP000196074">
    <property type="component" value="Unassembled WGS sequence"/>
</dbReference>
<evidence type="ECO:0000313" key="3">
    <source>
        <dbReference type="EMBL" id="OUZ19200.1"/>
    </source>
</evidence>
<dbReference type="RefSeq" id="WP_016252273.1">
    <property type="nucleotide sequence ID" value="NZ_CP010059.1"/>
</dbReference>
<organism evidence="2 4">
    <name type="scientific">Enterococcus cecorum</name>
    <dbReference type="NCBI Taxonomy" id="44008"/>
    <lineage>
        <taxon>Bacteria</taxon>
        <taxon>Bacillati</taxon>
        <taxon>Bacillota</taxon>
        <taxon>Bacilli</taxon>
        <taxon>Lactobacillales</taxon>
        <taxon>Enterococcaceae</taxon>
        <taxon>Enterococcus</taxon>
    </lineage>
</organism>
<dbReference type="Pfam" id="PF01865">
    <property type="entry name" value="PhoU_div"/>
    <property type="match status" value="1"/>
</dbReference>
<reference evidence="2" key="3">
    <citation type="journal article" date="2018" name="BMC Genomics">
        <title>Whole genome sequencing and function prediction of 133 gut anaerobes isolated from chicken caecum in pure cultures.</title>
        <authorList>
            <person name="Medvecky M."/>
            <person name="Cejkova D."/>
            <person name="Polansky O."/>
            <person name="Karasova D."/>
            <person name="Kubasova T."/>
            <person name="Cizek A."/>
            <person name="Rychlik I."/>
        </authorList>
    </citation>
    <scope>NUCLEOTIDE SEQUENCE</scope>
    <source>
        <strain evidence="2">An144</strain>
    </source>
</reference>
<comment type="caution">
    <text evidence="2">The sequence shown here is derived from an EMBL/GenBank/DDBJ whole genome shotgun (WGS) entry which is preliminary data.</text>
</comment>
<gene>
    <name evidence="3" type="ORF">A5869_000849</name>
    <name evidence="2" type="ORF">B5E88_01135</name>
</gene>
<dbReference type="Proteomes" id="UP000196503">
    <property type="component" value="Unassembled WGS sequence"/>
</dbReference>
<dbReference type="EMBL" id="NIBL01000001">
    <property type="protein sequence ID" value="OUZ19200.1"/>
    <property type="molecule type" value="Genomic_DNA"/>
</dbReference>
<dbReference type="InterPro" id="IPR052912">
    <property type="entry name" value="UPF0111_domain"/>
</dbReference>
<sequence>MARRKKYDYFKTLENIAENGYKSAEVLEKIMQNYSLDHLETESELIHHLEKENDRLILELTNELYDAFITPIDREDIMLLAESLDDILDGINGITYMFENLSIKELRADTDLFANLVVKATKGVLDAMREFPKFKNSKNLRDLLKVVRNTESEADRLFSRLKKELFSGDNDLLEIIKWKEIYERYEWISNSTENAVDLIGNLIIKNT</sequence>
<dbReference type="AlphaFoldDB" id="A0A1Y4R5Y9"/>